<keyword evidence="4" id="KW-0812">Transmembrane</keyword>
<dbReference type="Pfam" id="PF09177">
    <property type="entry name" value="STX6_10_61_N"/>
    <property type="match status" value="1"/>
</dbReference>
<dbReference type="SMART" id="SM00397">
    <property type="entry name" value="t_SNARE"/>
    <property type="match status" value="1"/>
</dbReference>
<dbReference type="InterPro" id="IPR010989">
    <property type="entry name" value="SNARE"/>
</dbReference>
<evidence type="ECO:0000256" key="3">
    <source>
        <dbReference type="ARBA" id="ARBA00022448"/>
    </source>
</evidence>
<feature type="domain" description="T-SNARE coiled-coil homology" evidence="10">
    <location>
        <begin position="227"/>
        <end position="289"/>
    </location>
</feature>
<evidence type="ECO:0000256" key="1">
    <source>
        <dbReference type="ARBA" id="ARBA00004409"/>
    </source>
</evidence>
<evidence type="ECO:0000256" key="2">
    <source>
        <dbReference type="ARBA" id="ARBA00009063"/>
    </source>
</evidence>
<dbReference type="InterPro" id="IPR015260">
    <property type="entry name" value="Syntaxin-6/10/61_N"/>
</dbReference>
<keyword evidence="6" id="KW-1133">Transmembrane helix</keyword>
<comment type="subcellular location">
    <subcellularLocation>
        <location evidence="1">Golgi apparatus membrane</location>
        <topology evidence="1">Single-pass type IV membrane protein</topology>
    </subcellularLocation>
</comment>
<dbReference type="Gene3D" id="1.20.58.90">
    <property type="match status" value="1"/>
</dbReference>
<dbReference type="PROSITE" id="PS50192">
    <property type="entry name" value="T_SNARE"/>
    <property type="match status" value="1"/>
</dbReference>
<evidence type="ECO:0000256" key="4">
    <source>
        <dbReference type="ARBA" id="ARBA00022692"/>
    </source>
</evidence>
<proteinExistence type="inferred from homology"/>
<evidence type="ECO:0000256" key="5">
    <source>
        <dbReference type="ARBA" id="ARBA00022927"/>
    </source>
</evidence>
<evidence type="ECO:0000256" key="7">
    <source>
        <dbReference type="ARBA" id="ARBA00023034"/>
    </source>
</evidence>
<dbReference type="Proteomes" id="UP001159363">
    <property type="component" value="Chromosome 15"/>
</dbReference>
<dbReference type="EMBL" id="JARBHB010000016">
    <property type="protein sequence ID" value="KAJ8866303.1"/>
    <property type="molecule type" value="Genomic_DNA"/>
</dbReference>
<sequence>MVARCVMLFPLTGMSRIVEKNPSKFKIDNKELSGRRNFIEQTRDEVKVSTGVIVAPALLTALPRCSMSRREVVCGLPSRTYMMMKEKMNISRGRDRDRTARQVGSSWLTGTRGHVLTSAASYWWAHRTLIVSSVCLEAGGFTMRLTCQQLNTLVLLCMADNADLDAGPVLNASEVSDRIGHQAETPLLENSPARVPSSHGSTKYSKLENELDSPNRQFLDDTIQQQGGMLRVQDDQLDLISDSVGTLKTVSRQITSELDEQAVMLDEFGNELENTDSKIDSTMKKVAKVLHMSNADSAAQGHVVIWCTKGWRSPSHLIPASEIACGKGEYSISLCAVFFSSNNSLYHSWC</sequence>
<dbReference type="SUPFAM" id="SSF58038">
    <property type="entry name" value="SNARE fusion complex"/>
    <property type="match status" value="1"/>
</dbReference>
<keyword evidence="8" id="KW-0472">Membrane</keyword>
<evidence type="ECO:0000313" key="12">
    <source>
        <dbReference type="Proteomes" id="UP001159363"/>
    </source>
</evidence>
<dbReference type="CDD" id="cd15851">
    <property type="entry name" value="SNARE_Syntaxin6"/>
    <property type="match status" value="1"/>
</dbReference>
<evidence type="ECO:0000259" key="10">
    <source>
        <dbReference type="PROSITE" id="PS50192"/>
    </source>
</evidence>
<dbReference type="PANTHER" id="PTHR12791">
    <property type="entry name" value="GOLGI SNARE BET1-RELATED"/>
    <property type="match status" value="1"/>
</dbReference>
<organism evidence="11 12">
    <name type="scientific">Dryococelus australis</name>
    <dbReference type="NCBI Taxonomy" id="614101"/>
    <lineage>
        <taxon>Eukaryota</taxon>
        <taxon>Metazoa</taxon>
        <taxon>Ecdysozoa</taxon>
        <taxon>Arthropoda</taxon>
        <taxon>Hexapoda</taxon>
        <taxon>Insecta</taxon>
        <taxon>Pterygota</taxon>
        <taxon>Neoptera</taxon>
        <taxon>Polyneoptera</taxon>
        <taxon>Phasmatodea</taxon>
        <taxon>Verophasmatodea</taxon>
        <taxon>Anareolatae</taxon>
        <taxon>Phasmatidae</taxon>
        <taxon>Eurycanthinae</taxon>
        <taxon>Dryococelus</taxon>
    </lineage>
</organism>
<feature type="region of interest" description="Disordered" evidence="9">
    <location>
        <begin position="183"/>
        <end position="206"/>
    </location>
</feature>
<gene>
    <name evidence="11" type="ORF">PR048_032146</name>
</gene>
<name>A0ABQ9G1D9_9NEOP</name>
<evidence type="ECO:0000256" key="9">
    <source>
        <dbReference type="SAM" id="MobiDB-lite"/>
    </source>
</evidence>
<accession>A0ABQ9G1D9</accession>
<evidence type="ECO:0000313" key="11">
    <source>
        <dbReference type="EMBL" id="KAJ8866303.1"/>
    </source>
</evidence>
<comment type="caution">
    <text evidence="11">The sequence shown here is derived from an EMBL/GenBank/DDBJ whole genome shotgun (WGS) entry which is preliminary data.</text>
</comment>
<keyword evidence="7" id="KW-0333">Golgi apparatus</keyword>
<keyword evidence="5" id="KW-0653">Protein transport</keyword>
<keyword evidence="12" id="KW-1185">Reference proteome</keyword>
<evidence type="ECO:0000256" key="6">
    <source>
        <dbReference type="ARBA" id="ARBA00022989"/>
    </source>
</evidence>
<dbReference type="SUPFAM" id="SSF47661">
    <property type="entry name" value="t-snare proteins"/>
    <property type="match status" value="1"/>
</dbReference>
<reference evidence="11 12" key="1">
    <citation type="submission" date="2023-02" db="EMBL/GenBank/DDBJ databases">
        <title>LHISI_Scaffold_Assembly.</title>
        <authorList>
            <person name="Stuart O.P."/>
            <person name="Cleave R."/>
            <person name="Magrath M.J.L."/>
            <person name="Mikheyev A.S."/>
        </authorList>
    </citation>
    <scope>NUCLEOTIDE SEQUENCE [LARGE SCALE GENOMIC DNA]</scope>
    <source>
        <strain evidence="11">Daus_M_001</strain>
        <tissue evidence="11">Leg muscle</tissue>
    </source>
</reference>
<comment type="similarity">
    <text evidence="2">Belongs to the syntaxin family.</text>
</comment>
<protein>
    <recommendedName>
        <fullName evidence="10">t-SNARE coiled-coil homology domain-containing protein</fullName>
    </recommendedName>
</protein>
<evidence type="ECO:0000256" key="8">
    <source>
        <dbReference type="ARBA" id="ARBA00023136"/>
    </source>
</evidence>
<dbReference type="Gene3D" id="1.20.5.110">
    <property type="match status" value="1"/>
</dbReference>
<keyword evidence="3" id="KW-0813">Transport</keyword>
<dbReference type="InterPro" id="IPR000727">
    <property type="entry name" value="T_SNARE_dom"/>
</dbReference>